<comment type="caution">
    <text evidence="1">The sequence shown here is derived from an EMBL/GenBank/DDBJ whole genome shotgun (WGS) entry which is preliminary data.</text>
</comment>
<dbReference type="Gene3D" id="1.10.510.10">
    <property type="entry name" value="Transferase(Phosphotransferase) domain 1"/>
    <property type="match status" value="1"/>
</dbReference>
<dbReference type="GO" id="GO:0005886">
    <property type="term" value="C:plasma membrane"/>
    <property type="evidence" value="ECO:0007669"/>
    <property type="project" value="TreeGrafter"/>
</dbReference>
<organism evidence="1 2">
    <name type="scientific">Lactuca virosa</name>
    <dbReference type="NCBI Taxonomy" id="75947"/>
    <lineage>
        <taxon>Eukaryota</taxon>
        <taxon>Viridiplantae</taxon>
        <taxon>Streptophyta</taxon>
        <taxon>Embryophyta</taxon>
        <taxon>Tracheophyta</taxon>
        <taxon>Spermatophyta</taxon>
        <taxon>Magnoliopsida</taxon>
        <taxon>eudicotyledons</taxon>
        <taxon>Gunneridae</taxon>
        <taxon>Pentapetalae</taxon>
        <taxon>asterids</taxon>
        <taxon>campanulids</taxon>
        <taxon>Asterales</taxon>
        <taxon>Asteraceae</taxon>
        <taxon>Cichorioideae</taxon>
        <taxon>Cichorieae</taxon>
        <taxon>Lactucinae</taxon>
        <taxon>Lactuca</taxon>
    </lineage>
</organism>
<reference evidence="1 2" key="1">
    <citation type="submission" date="2022-01" db="EMBL/GenBank/DDBJ databases">
        <authorList>
            <person name="Xiong W."/>
            <person name="Schranz E."/>
        </authorList>
    </citation>
    <scope>NUCLEOTIDE SEQUENCE [LARGE SCALE GENOMIC DNA]</scope>
</reference>
<gene>
    <name evidence="1" type="ORF">LVIROSA_LOCUS35089</name>
</gene>
<dbReference type="GO" id="GO:0004714">
    <property type="term" value="F:transmembrane receptor protein tyrosine kinase activity"/>
    <property type="evidence" value="ECO:0007669"/>
    <property type="project" value="InterPro"/>
</dbReference>
<sequence>MLTANSNGKESQPSTECSQACLDRSLDEEQWGLVTWAQGSIKEGSLKHIVDSEIRGQISTKRLKEFVRIVERCLLSNPKQRPTMAEVVVSLDSLMTLQEKTNTSSQGVGKTICGKMLDMFPSTLDGENSVPGDSKVSDNYKAKNRLAGYKKL</sequence>
<protein>
    <recommendedName>
        <fullName evidence="3">Serine-threonine/tyrosine-protein kinase catalytic domain-containing protein</fullName>
    </recommendedName>
</protein>
<evidence type="ECO:0000313" key="2">
    <source>
        <dbReference type="Proteomes" id="UP001157418"/>
    </source>
</evidence>
<keyword evidence="2" id="KW-1185">Reference proteome</keyword>
<dbReference type="AlphaFoldDB" id="A0AAU9PHZ5"/>
<name>A0AAU9PHZ5_9ASTR</name>
<dbReference type="PANTHER" id="PTHR27003">
    <property type="entry name" value="OS07G0166700 PROTEIN"/>
    <property type="match status" value="1"/>
</dbReference>
<evidence type="ECO:0000313" key="1">
    <source>
        <dbReference type="EMBL" id="CAH1449614.1"/>
    </source>
</evidence>
<dbReference type="EMBL" id="CAKMRJ010005634">
    <property type="protein sequence ID" value="CAH1449614.1"/>
    <property type="molecule type" value="Genomic_DNA"/>
</dbReference>
<evidence type="ECO:0008006" key="3">
    <source>
        <dbReference type="Google" id="ProtNLM"/>
    </source>
</evidence>
<dbReference type="PANTHER" id="PTHR27003:SF342">
    <property type="entry name" value="TYROSINE-PROTEIN KINASE, CSF-1_PDGF RECEPTOR FAMILY-RELATED"/>
    <property type="match status" value="1"/>
</dbReference>
<dbReference type="InterPro" id="IPR011009">
    <property type="entry name" value="Kinase-like_dom_sf"/>
</dbReference>
<dbReference type="Proteomes" id="UP001157418">
    <property type="component" value="Unassembled WGS sequence"/>
</dbReference>
<dbReference type="GO" id="GO:0009506">
    <property type="term" value="C:plasmodesma"/>
    <property type="evidence" value="ECO:0007669"/>
    <property type="project" value="TreeGrafter"/>
</dbReference>
<accession>A0AAU9PHZ5</accession>
<dbReference type="SUPFAM" id="SSF56112">
    <property type="entry name" value="Protein kinase-like (PK-like)"/>
    <property type="match status" value="1"/>
</dbReference>
<proteinExistence type="predicted"/>
<dbReference type="InterPro" id="IPR045272">
    <property type="entry name" value="ANXUR1/2-like"/>
</dbReference>